<feature type="transmembrane region" description="Helical" evidence="14">
    <location>
        <begin position="915"/>
        <end position="934"/>
    </location>
</feature>
<evidence type="ECO:0000256" key="3">
    <source>
        <dbReference type="ARBA" id="ARBA00010993"/>
    </source>
</evidence>
<comment type="subcellular location">
    <subcellularLocation>
        <location evidence="1">Apical cell membrane</location>
    </subcellularLocation>
    <subcellularLocation>
        <location evidence="2">Basolateral cell membrane</location>
        <topology evidence="2">Multi-pass membrane protein</topology>
    </subcellularLocation>
    <subcellularLocation>
        <location evidence="14">Membrane</location>
        <topology evidence="14">Multi-pass membrane protein</topology>
    </subcellularLocation>
</comment>
<dbReference type="Pfam" id="PF00955">
    <property type="entry name" value="HCO3_cotransp"/>
    <property type="match status" value="1"/>
</dbReference>
<dbReference type="Bgee" id="446934">
    <property type="expression patterns" value="Expressed in blastula and 17 other cell types or tissues"/>
</dbReference>
<feature type="transmembrane region" description="Helical" evidence="14">
    <location>
        <begin position="789"/>
        <end position="808"/>
    </location>
</feature>
<dbReference type="KEGG" id="xla:446934"/>
<dbReference type="AlphaFoldDB" id="A0A1L8FRH8"/>
<dbReference type="OrthoDB" id="1735926at2759"/>
<dbReference type="FunFam" id="1.10.287.570:FF:000001">
    <property type="entry name" value="Anion exchange protein"/>
    <property type="match status" value="1"/>
</dbReference>
<proteinExistence type="inferred from homology"/>
<keyword evidence="8" id="KW-0915">Sodium</keyword>
<feature type="compositionally biased region" description="Basic and acidic residues" evidence="15">
    <location>
        <begin position="1113"/>
        <end position="1129"/>
    </location>
</feature>
<keyword evidence="18" id="KW-1185">Reference proteome</keyword>
<evidence type="ECO:0000259" key="16">
    <source>
        <dbReference type="Pfam" id="PF00955"/>
    </source>
</evidence>
<keyword evidence="10 14" id="KW-0472">Membrane</keyword>
<keyword evidence="5" id="KW-1003">Cell membrane</keyword>
<keyword evidence="4 14" id="KW-0813">Transport</keyword>
<evidence type="ECO:0000313" key="19">
    <source>
        <dbReference type="RefSeq" id="XP_018124779.1"/>
    </source>
</evidence>
<dbReference type="GO" id="GO:0008509">
    <property type="term" value="F:monoatomic anion transmembrane transporter activity"/>
    <property type="evidence" value="ECO:0007669"/>
    <property type="project" value="InterPro"/>
</dbReference>
<evidence type="ECO:0000256" key="9">
    <source>
        <dbReference type="ARBA" id="ARBA00023065"/>
    </source>
</evidence>
<feature type="transmembrane region" description="Helical" evidence="14">
    <location>
        <begin position="605"/>
        <end position="623"/>
    </location>
</feature>
<keyword evidence="12" id="KW-0325">Glycoprotein</keyword>
<dbReference type="InterPro" id="IPR011531">
    <property type="entry name" value="HCO3_transpt-like_TM_dom"/>
</dbReference>
<feature type="transmembrane region" description="Helical" evidence="14">
    <location>
        <begin position="575"/>
        <end position="598"/>
    </location>
</feature>
<keyword evidence="7 14" id="KW-1133">Transmembrane helix</keyword>
<feature type="region of interest" description="Disordered" evidence="15">
    <location>
        <begin position="249"/>
        <end position="288"/>
    </location>
</feature>
<feature type="region of interest" description="Disordered" evidence="15">
    <location>
        <begin position="58"/>
        <end position="94"/>
    </location>
</feature>
<dbReference type="NCBIfam" id="TIGR00834">
    <property type="entry name" value="ae"/>
    <property type="match status" value="1"/>
</dbReference>
<reference evidence="19" key="1">
    <citation type="submission" date="2025-08" db="UniProtKB">
        <authorList>
            <consortium name="RefSeq"/>
        </authorList>
    </citation>
    <scope>IDENTIFICATION</scope>
    <source>
        <strain evidence="19">J_2021</strain>
        <tissue evidence="19">Erythrocytes</tissue>
    </source>
</reference>
<comment type="similarity">
    <text evidence="3 14">Belongs to the anion exchanger (TC 2.A.31) family.</text>
</comment>
<evidence type="ECO:0000256" key="4">
    <source>
        <dbReference type="ARBA" id="ARBA00022448"/>
    </source>
</evidence>
<dbReference type="InterPro" id="IPR013769">
    <property type="entry name" value="Band3_cytoplasmic_dom"/>
</dbReference>
<dbReference type="Xenbase" id="XB-GENE-6489401">
    <property type="gene designation" value="slc4a7.S"/>
</dbReference>
<organism evidence="18 19">
    <name type="scientific">Xenopus laevis</name>
    <name type="common">African clawed frog</name>
    <dbReference type="NCBI Taxonomy" id="8355"/>
    <lineage>
        <taxon>Eukaryota</taxon>
        <taxon>Metazoa</taxon>
        <taxon>Chordata</taxon>
        <taxon>Craniata</taxon>
        <taxon>Vertebrata</taxon>
        <taxon>Euteleostomi</taxon>
        <taxon>Amphibia</taxon>
        <taxon>Batrachia</taxon>
        <taxon>Anura</taxon>
        <taxon>Pipoidea</taxon>
        <taxon>Pipidae</taxon>
        <taxon>Xenopodinae</taxon>
        <taxon>Xenopus</taxon>
        <taxon>Xenopus</taxon>
    </lineage>
</organism>
<evidence type="ECO:0000256" key="8">
    <source>
        <dbReference type="ARBA" id="ARBA00023053"/>
    </source>
</evidence>
<dbReference type="AGR" id="Xenbase:XB-GENE-6489401"/>
<evidence type="ECO:0000256" key="1">
    <source>
        <dbReference type="ARBA" id="ARBA00004221"/>
    </source>
</evidence>
<evidence type="ECO:0000256" key="13">
    <source>
        <dbReference type="ARBA" id="ARBA00023201"/>
    </source>
</evidence>
<evidence type="ECO:0000256" key="2">
    <source>
        <dbReference type="ARBA" id="ARBA00004554"/>
    </source>
</evidence>
<evidence type="ECO:0000313" key="20">
    <source>
        <dbReference type="Xenbase" id="XB-GENE-6489401"/>
    </source>
</evidence>
<dbReference type="STRING" id="8355.A0A1L8FRH8"/>
<dbReference type="PRINTS" id="PR01231">
    <property type="entry name" value="HCO3TRNSPORT"/>
</dbReference>
<dbReference type="InterPro" id="IPR003020">
    <property type="entry name" value="HCO3_transpt_euk"/>
</dbReference>
<keyword evidence="9 14" id="KW-0406">Ion transport</keyword>
<evidence type="ECO:0000256" key="10">
    <source>
        <dbReference type="ARBA" id="ARBA00023136"/>
    </source>
</evidence>
<feature type="transmembrane region" description="Helical" evidence="14">
    <location>
        <begin position="966"/>
        <end position="997"/>
    </location>
</feature>
<gene>
    <name evidence="19 20" type="primary">slc4a7.S</name>
</gene>
<feature type="compositionally biased region" description="Polar residues" evidence="15">
    <location>
        <begin position="1091"/>
        <end position="1101"/>
    </location>
</feature>
<dbReference type="GO" id="GO:0008510">
    <property type="term" value="F:sodium:bicarbonate symporter activity"/>
    <property type="evidence" value="ECO:0007669"/>
    <property type="project" value="TreeGrafter"/>
</dbReference>
<dbReference type="PANTHER" id="PTHR11453">
    <property type="entry name" value="ANION EXCHANGE PROTEIN"/>
    <property type="match status" value="1"/>
</dbReference>
<dbReference type="CTD" id="446934"/>
<protein>
    <recommendedName>
        <fullName evidence="14">Anion exchange protein</fullName>
    </recommendedName>
</protein>
<keyword evidence="13" id="KW-0739">Sodium transport</keyword>
<feature type="region of interest" description="Disordered" evidence="15">
    <location>
        <begin position="414"/>
        <end position="450"/>
    </location>
</feature>
<feature type="compositionally biased region" description="Polar residues" evidence="15">
    <location>
        <begin position="256"/>
        <end position="270"/>
    </location>
</feature>
<dbReference type="RefSeq" id="XP_018124779.1">
    <property type="nucleotide sequence ID" value="XM_018269290.2"/>
</dbReference>
<keyword evidence="6 14" id="KW-0812">Transmembrane</keyword>
<feature type="region of interest" description="Disordered" evidence="15">
    <location>
        <begin position="1091"/>
        <end position="1129"/>
    </location>
</feature>
<dbReference type="FunFam" id="3.40.930.10:FF:000001">
    <property type="entry name" value="Anion exchange protein"/>
    <property type="match status" value="1"/>
</dbReference>
<dbReference type="GO" id="GO:0051453">
    <property type="term" value="P:regulation of intracellular pH"/>
    <property type="evidence" value="ECO:0007669"/>
    <property type="project" value="TreeGrafter"/>
</dbReference>
<dbReference type="InterPro" id="IPR003024">
    <property type="entry name" value="Na/HCO3_transpt"/>
</dbReference>
<name>A0A1L8FRH8_XENLA</name>
<evidence type="ECO:0000256" key="6">
    <source>
        <dbReference type="ARBA" id="ARBA00022692"/>
    </source>
</evidence>
<evidence type="ECO:0000256" key="7">
    <source>
        <dbReference type="ARBA" id="ARBA00022989"/>
    </source>
</evidence>
<feature type="compositionally biased region" description="Basic and acidic residues" evidence="15">
    <location>
        <begin position="77"/>
        <end position="89"/>
    </location>
</feature>
<feature type="transmembrane region" description="Helical" evidence="14">
    <location>
        <begin position="829"/>
        <end position="853"/>
    </location>
</feature>
<feature type="transmembrane region" description="Helical" evidence="14">
    <location>
        <begin position="741"/>
        <end position="759"/>
    </location>
</feature>
<feature type="domain" description="Bicarbonate transporter-like transmembrane" evidence="16">
    <location>
        <begin position="459"/>
        <end position="1018"/>
    </location>
</feature>
<dbReference type="PRINTS" id="PR01232">
    <property type="entry name" value="NAHCO3TRSPRT"/>
</dbReference>
<evidence type="ECO:0000256" key="12">
    <source>
        <dbReference type="ARBA" id="ARBA00023180"/>
    </source>
</evidence>
<dbReference type="Gene3D" id="1.10.287.570">
    <property type="entry name" value="Helical hairpin bin"/>
    <property type="match status" value="1"/>
</dbReference>
<accession>A0A1L8FRH8</accession>
<dbReference type="GO" id="GO:0016323">
    <property type="term" value="C:basolateral plasma membrane"/>
    <property type="evidence" value="ECO:0007669"/>
    <property type="project" value="UniProtKB-SubCell"/>
</dbReference>
<evidence type="ECO:0000256" key="15">
    <source>
        <dbReference type="SAM" id="MobiDB-lite"/>
    </source>
</evidence>
<evidence type="ECO:0000256" key="14">
    <source>
        <dbReference type="RuleBase" id="RU362035"/>
    </source>
</evidence>
<dbReference type="PANTHER" id="PTHR11453:SF105">
    <property type="entry name" value="SODIUM BICARBONATE COTRANSPORTER 3"/>
    <property type="match status" value="1"/>
</dbReference>
<dbReference type="GO" id="GO:0005452">
    <property type="term" value="F:solute:inorganic anion antiporter activity"/>
    <property type="evidence" value="ECO:0007669"/>
    <property type="project" value="InterPro"/>
</dbReference>
<dbReference type="Pfam" id="PF07565">
    <property type="entry name" value="Band_3_cyto"/>
    <property type="match status" value="1"/>
</dbReference>
<evidence type="ECO:0000313" key="18">
    <source>
        <dbReference type="Proteomes" id="UP000186698"/>
    </source>
</evidence>
<evidence type="ECO:0000259" key="17">
    <source>
        <dbReference type="Pfam" id="PF07565"/>
    </source>
</evidence>
<dbReference type="Gene3D" id="3.40.930.10">
    <property type="entry name" value="Mannitol-specific EII, Chain A"/>
    <property type="match status" value="1"/>
</dbReference>
<dbReference type="Proteomes" id="UP000186698">
    <property type="component" value="Chromosome 6S"/>
</dbReference>
<feature type="transmembrane region" description="Helical" evidence="14">
    <location>
        <begin position="889"/>
        <end position="908"/>
    </location>
</feature>
<feature type="transmembrane region" description="Helical" evidence="14">
    <location>
        <begin position="488"/>
        <end position="510"/>
    </location>
</feature>
<evidence type="ECO:0000256" key="11">
    <source>
        <dbReference type="ARBA" id="ARBA00023157"/>
    </source>
</evidence>
<dbReference type="SUPFAM" id="SSF55804">
    <property type="entry name" value="Phoshotransferase/anion transport protein"/>
    <property type="match status" value="1"/>
</dbReference>
<feature type="domain" description="Band 3 cytoplasmic" evidence="17">
    <location>
        <begin position="114"/>
        <end position="411"/>
    </location>
</feature>
<feature type="transmembrane region" description="Helical" evidence="14">
    <location>
        <begin position="703"/>
        <end position="721"/>
    </location>
</feature>
<dbReference type="GO" id="GO:0016324">
    <property type="term" value="C:apical plasma membrane"/>
    <property type="evidence" value="ECO:0007669"/>
    <property type="project" value="UniProtKB-SubCell"/>
</dbReference>
<dbReference type="OMA" id="HERRNHN"/>
<sequence>MDEDRYGEQMRPLLTTGHDEEAIVDLGKTSSSVNTNFEKEELESHRAVYIGVHVPFARQSHRRHKHRGHRHHRRRREKENDKEDGRESPNYDTPSQRVQFILGTEDDDEEHIPHDLFTEMDELCFRDGEECEWKETARWLKFEEDVEDGGDRWSKPYVATLSLHSLFELRSCILNGTIMLDMRANTIEDISDMLLDNLTASGQMDESIREQVREALLKRHHHQNEKKLSNRIPLVRSFADIGKKHSEPHLHERNGLLSSPQSVSGNLDSSKSSELKRNPTGGSLENSTVDFSKVDMNFMRKIPAGAEASNVLVGEVDFLDRPIIAFVRLCPAVLLSGLTEVPIPTRFLFILLGPTGKGGPYHEIGRSIATLMTDEIFHDVAYKAKDRNDLLAGIDEFLDQVTVLPPGEWDPSIRIEPPKSVPSQEKRKIPTIPNGSTPPGETIKEEQHLTGPELQRTGRLFGGLMLDIKRKAPFFLSDFKDALNLQCLASVLFLYCACMSPVITFGGLLGEATQNRISAIESLFGASLTGIAYSLFAGQPLTILGSTGPVLVFEKILFKFCKDYELSYLSLRTSIGLWTAFLCLLLVATDASSLVCYITRFTEEAFAALICLIFIYEALEKLFDLGEKYAFNMNNDLDLLSKYTCMCTEPLNPNNETLALWSKANITASEVPWNNLTVTDCVHLNGTFVGSACGHHGPYIPDVFFWSVILFFTTFFLSSFLKQFKTKNYFPTKVRSTISDFAVFLTIVIMVLIDYLVGIPSPKLHVPEKFEPTLKDRGWIIDPLGKNPWWTLLAAAIPALLCTILIFMDQQITAVIINRKEHKLKKGGGYHLDLFVVAIMLGVCSIMGLPWFVAATVLSISHVNSLKVESECSAPGEQPKFLGIREQRVTGLLIFVLMGLSVFMTSVLKFIPMPVLYGVFLYMGASSLKGIQLFDRIKLFGMPAKHQTDLIYLRYVPLWKVHVFTVIQLTCLVLLWVIKASSAAVVFPMMVLALVFIRKLLDFIFTKRELSWLDDLMPESKKKKEDDKKKKAKEEAERMLQAEESDVQIDFEGRNLLQLPVKNLKYSLDPSVVNISDEMAKTAQWKALSMNPESTKVNRPNLSPDKPVSVKVTLEDTSSRKNVDAETSL</sequence>
<keyword evidence="11" id="KW-1015">Disulfide bond</keyword>
<dbReference type="PaxDb" id="8355-A0A1L8FRH8"/>
<evidence type="ECO:0000256" key="5">
    <source>
        <dbReference type="ARBA" id="ARBA00022475"/>
    </source>
</evidence>
<feature type="compositionally biased region" description="Basic residues" evidence="15">
    <location>
        <begin position="59"/>
        <end position="76"/>
    </location>
</feature>
<dbReference type="GeneID" id="446934"/>
<dbReference type="InterPro" id="IPR016152">
    <property type="entry name" value="PTrfase/Anion_transptr"/>
</dbReference>